<proteinExistence type="predicted"/>
<name>A0ABM1MIF6_NICVS</name>
<feature type="chain" id="PRO_5045907522" evidence="1">
    <location>
        <begin position="18"/>
        <end position="154"/>
    </location>
</feature>
<evidence type="ECO:0000256" key="1">
    <source>
        <dbReference type="SAM" id="SignalP"/>
    </source>
</evidence>
<gene>
    <name evidence="3" type="primary">LOC108561079</name>
</gene>
<dbReference type="RefSeq" id="XP_017774356.1">
    <property type="nucleotide sequence ID" value="XM_017918867.1"/>
</dbReference>
<keyword evidence="2" id="KW-1185">Reference proteome</keyword>
<accession>A0ABM1MIF6</accession>
<keyword evidence="1" id="KW-0732">Signal</keyword>
<evidence type="ECO:0000313" key="2">
    <source>
        <dbReference type="Proteomes" id="UP000695000"/>
    </source>
</evidence>
<reference evidence="3" key="1">
    <citation type="submission" date="2025-08" db="UniProtKB">
        <authorList>
            <consortium name="RefSeq"/>
        </authorList>
    </citation>
    <scope>IDENTIFICATION</scope>
    <source>
        <tissue evidence="3">Whole Larva</tissue>
    </source>
</reference>
<organism evidence="2 3">
    <name type="scientific">Nicrophorus vespilloides</name>
    <name type="common">Boreal carrion beetle</name>
    <dbReference type="NCBI Taxonomy" id="110193"/>
    <lineage>
        <taxon>Eukaryota</taxon>
        <taxon>Metazoa</taxon>
        <taxon>Ecdysozoa</taxon>
        <taxon>Arthropoda</taxon>
        <taxon>Hexapoda</taxon>
        <taxon>Insecta</taxon>
        <taxon>Pterygota</taxon>
        <taxon>Neoptera</taxon>
        <taxon>Endopterygota</taxon>
        <taxon>Coleoptera</taxon>
        <taxon>Polyphaga</taxon>
        <taxon>Staphyliniformia</taxon>
        <taxon>Silphidae</taxon>
        <taxon>Nicrophorinae</taxon>
        <taxon>Nicrophorus</taxon>
    </lineage>
</organism>
<evidence type="ECO:0000313" key="3">
    <source>
        <dbReference type="RefSeq" id="XP_017774356.1"/>
    </source>
</evidence>
<feature type="signal peptide" evidence="1">
    <location>
        <begin position="1"/>
        <end position="17"/>
    </location>
</feature>
<protein>
    <submittedName>
        <fullName evidence="3">Uncharacterized protein LOC108561079</fullName>
    </submittedName>
</protein>
<dbReference type="Proteomes" id="UP000695000">
    <property type="component" value="Unplaced"/>
</dbReference>
<dbReference type="GeneID" id="108561079"/>
<sequence length="154" mass="15326">MNTFIVVFAAALALANGGVIAPVGVVTQTIVAPVVKSSLIQGPSTSTHIVGPDGSQIIANAPGATIHTSEHVGAVSEVVAPIAPAVVAKTIVAAPALVAAAPTFYAAAPALIASPVLPNGYPLLAPGSGLEGQYVQDINEKLYDDGSYKGEIYA</sequence>